<dbReference type="Gene3D" id="3.50.40.10">
    <property type="entry name" value="Phenylalanyl-trna Synthetase, Chain B, domain 3"/>
    <property type="match status" value="1"/>
</dbReference>
<dbReference type="Gene3D" id="2.40.50.140">
    <property type="entry name" value="Nucleic acid-binding proteins"/>
    <property type="match status" value="1"/>
</dbReference>
<feature type="domain" description="TRNA-binding" evidence="19">
    <location>
        <begin position="39"/>
        <end position="154"/>
    </location>
</feature>
<dbReference type="Pfam" id="PF03147">
    <property type="entry name" value="FDX-ACB"/>
    <property type="match status" value="1"/>
</dbReference>
<dbReference type="InterPro" id="IPR036690">
    <property type="entry name" value="Fdx_antiC-bd_sf"/>
</dbReference>
<feature type="domain" description="B5" evidence="21">
    <location>
        <begin position="409"/>
        <end position="485"/>
    </location>
</feature>
<evidence type="ECO:0000256" key="11">
    <source>
        <dbReference type="ARBA" id="ARBA00022741"/>
    </source>
</evidence>
<dbReference type="InterPro" id="IPR020825">
    <property type="entry name" value="Phe-tRNA_synthase-like_B3/B4"/>
</dbReference>
<dbReference type="Pfam" id="PF03483">
    <property type="entry name" value="B3_4"/>
    <property type="match status" value="1"/>
</dbReference>
<dbReference type="PANTHER" id="PTHR10947">
    <property type="entry name" value="PHENYLALANYL-TRNA SYNTHETASE BETA CHAIN AND LEUCINE-RICH REPEAT-CONTAINING PROTEIN 47"/>
    <property type="match status" value="1"/>
</dbReference>
<dbReference type="SMART" id="SM00896">
    <property type="entry name" value="FDX-ACB"/>
    <property type="match status" value="1"/>
</dbReference>
<dbReference type="SMART" id="SM00874">
    <property type="entry name" value="B5"/>
    <property type="match status" value="1"/>
</dbReference>
<dbReference type="SMART" id="SM00873">
    <property type="entry name" value="B3_4"/>
    <property type="match status" value="1"/>
</dbReference>
<keyword evidence="11" id="KW-0547">Nucleotide-binding</keyword>
<dbReference type="InterPro" id="IPR005146">
    <property type="entry name" value="B3/B4_tRNA-bd"/>
</dbReference>
<gene>
    <name evidence="22" type="primary">pheT_15</name>
    <name evidence="22" type="ORF">SDC9_38166</name>
</gene>
<evidence type="ECO:0000256" key="18">
    <source>
        <dbReference type="ARBA" id="ARBA00049255"/>
    </source>
</evidence>
<dbReference type="InterPro" id="IPR033714">
    <property type="entry name" value="tRNA_bind_bactPheRS"/>
</dbReference>
<comment type="subunit">
    <text evidence="4">Tetramer of two alpha and two beta subunits.</text>
</comment>
<dbReference type="PROSITE" id="PS51483">
    <property type="entry name" value="B5"/>
    <property type="match status" value="1"/>
</dbReference>
<evidence type="ECO:0000256" key="7">
    <source>
        <dbReference type="ARBA" id="ARBA00022490"/>
    </source>
</evidence>
<dbReference type="Gene3D" id="3.30.70.380">
    <property type="entry name" value="Ferrodoxin-fold anticodon-binding domain"/>
    <property type="match status" value="1"/>
</dbReference>
<evidence type="ECO:0000256" key="1">
    <source>
        <dbReference type="ARBA" id="ARBA00001946"/>
    </source>
</evidence>
<dbReference type="GO" id="GO:0000287">
    <property type="term" value="F:magnesium ion binding"/>
    <property type="evidence" value="ECO:0007669"/>
    <property type="project" value="InterPro"/>
</dbReference>
<evidence type="ECO:0000256" key="14">
    <source>
        <dbReference type="ARBA" id="ARBA00022884"/>
    </source>
</evidence>
<evidence type="ECO:0000256" key="15">
    <source>
        <dbReference type="ARBA" id="ARBA00022917"/>
    </source>
</evidence>
<evidence type="ECO:0000256" key="5">
    <source>
        <dbReference type="ARBA" id="ARBA00012814"/>
    </source>
</evidence>
<dbReference type="GO" id="GO:0005524">
    <property type="term" value="F:ATP binding"/>
    <property type="evidence" value="ECO:0007669"/>
    <property type="project" value="UniProtKB-KW"/>
</dbReference>
<dbReference type="EMBL" id="VSSQ01000347">
    <property type="protein sequence ID" value="MPL92071.1"/>
    <property type="molecule type" value="Genomic_DNA"/>
</dbReference>
<dbReference type="NCBIfam" id="NF045760">
    <property type="entry name" value="YtpR"/>
    <property type="match status" value="1"/>
</dbReference>
<dbReference type="InterPro" id="IPR045864">
    <property type="entry name" value="aa-tRNA-synth_II/BPL/LPL"/>
</dbReference>
<keyword evidence="8" id="KW-0820">tRNA-binding</keyword>
<dbReference type="FunFam" id="3.50.40.10:FF:000001">
    <property type="entry name" value="Phenylalanine--tRNA ligase beta subunit"/>
    <property type="match status" value="1"/>
</dbReference>
<evidence type="ECO:0000256" key="4">
    <source>
        <dbReference type="ARBA" id="ARBA00011209"/>
    </source>
</evidence>
<dbReference type="GO" id="GO:0006432">
    <property type="term" value="P:phenylalanyl-tRNA aminoacylation"/>
    <property type="evidence" value="ECO:0007669"/>
    <property type="project" value="InterPro"/>
</dbReference>
<reference evidence="22" key="1">
    <citation type="submission" date="2019-08" db="EMBL/GenBank/DDBJ databases">
        <authorList>
            <person name="Kucharzyk K."/>
            <person name="Murdoch R.W."/>
            <person name="Higgins S."/>
            <person name="Loffler F."/>
        </authorList>
    </citation>
    <scope>NUCLEOTIDE SEQUENCE</scope>
</reference>
<keyword evidence="13" id="KW-0460">Magnesium</keyword>
<evidence type="ECO:0000259" key="21">
    <source>
        <dbReference type="PROSITE" id="PS51483"/>
    </source>
</evidence>
<dbReference type="InterPro" id="IPR005147">
    <property type="entry name" value="tRNA_synthase_B5-dom"/>
</dbReference>
<dbReference type="Gene3D" id="3.30.930.10">
    <property type="entry name" value="Bira Bifunctional Protein, Domain 2"/>
    <property type="match status" value="1"/>
</dbReference>
<dbReference type="Pfam" id="PF01588">
    <property type="entry name" value="tRNA_bind"/>
    <property type="match status" value="1"/>
</dbReference>
<keyword evidence="15" id="KW-0648">Protein biosynthesis</keyword>
<comment type="subcellular location">
    <subcellularLocation>
        <location evidence="2">Cytoplasm</location>
    </subcellularLocation>
</comment>
<dbReference type="SUPFAM" id="SSF56037">
    <property type="entry name" value="PheT/TilS domain"/>
    <property type="match status" value="1"/>
</dbReference>
<name>A0A644VL69_9ZZZZ</name>
<dbReference type="GO" id="GO:0000049">
    <property type="term" value="F:tRNA binding"/>
    <property type="evidence" value="ECO:0007669"/>
    <property type="project" value="UniProtKB-KW"/>
</dbReference>
<comment type="catalytic activity">
    <reaction evidence="18">
        <text>tRNA(Phe) + L-phenylalanine + ATP = L-phenylalanyl-tRNA(Phe) + AMP + diphosphate + H(+)</text>
        <dbReference type="Rhea" id="RHEA:19413"/>
        <dbReference type="Rhea" id="RHEA-COMP:9668"/>
        <dbReference type="Rhea" id="RHEA-COMP:9699"/>
        <dbReference type="ChEBI" id="CHEBI:15378"/>
        <dbReference type="ChEBI" id="CHEBI:30616"/>
        <dbReference type="ChEBI" id="CHEBI:33019"/>
        <dbReference type="ChEBI" id="CHEBI:58095"/>
        <dbReference type="ChEBI" id="CHEBI:78442"/>
        <dbReference type="ChEBI" id="CHEBI:78531"/>
        <dbReference type="ChEBI" id="CHEBI:456215"/>
        <dbReference type="EC" id="6.1.1.20"/>
    </reaction>
</comment>
<dbReference type="Pfam" id="PF17759">
    <property type="entry name" value="tRNA_synthFbeta"/>
    <property type="match status" value="1"/>
</dbReference>
<dbReference type="PROSITE" id="PS51447">
    <property type="entry name" value="FDX_ACB"/>
    <property type="match status" value="1"/>
</dbReference>
<dbReference type="PANTHER" id="PTHR10947:SF0">
    <property type="entry name" value="PHENYLALANINE--TRNA LIGASE BETA SUBUNIT"/>
    <property type="match status" value="1"/>
</dbReference>
<dbReference type="GO" id="GO:0009328">
    <property type="term" value="C:phenylalanine-tRNA ligase complex"/>
    <property type="evidence" value="ECO:0007669"/>
    <property type="project" value="TreeGrafter"/>
</dbReference>
<evidence type="ECO:0000313" key="22">
    <source>
        <dbReference type="EMBL" id="MPL92071.1"/>
    </source>
</evidence>
<dbReference type="FunFam" id="2.40.50.140:FF:000045">
    <property type="entry name" value="Phenylalanine--tRNA ligase beta subunit"/>
    <property type="match status" value="1"/>
</dbReference>
<dbReference type="GO" id="GO:0004826">
    <property type="term" value="F:phenylalanine-tRNA ligase activity"/>
    <property type="evidence" value="ECO:0007669"/>
    <property type="project" value="UniProtKB-EC"/>
</dbReference>
<evidence type="ECO:0000256" key="9">
    <source>
        <dbReference type="ARBA" id="ARBA00022598"/>
    </source>
</evidence>
<evidence type="ECO:0000256" key="6">
    <source>
        <dbReference type="ARBA" id="ARBA00017032"/>
    </source>
</evidence>
<evidence type="ECO:0000259" key="20">
    <source>
        <dbReference type="PROSITE" id="PS51447"/>
    </source>
</evidence>
<dbReference type="SUPFAM" id="SSF54991">
    <property type="entry name" value="Anticodon-binding domain of PheRS"/>
    <property type="match status" value="1"/>
</dbReference>
<dbReference type="InterPro" id="IPR045060">
    <property type="entry name" value="Phe-tRNA-ligase_IIc_bsu"/>
</dbReference>
<dbReference type="CDD" id="cd02796">
    <property type="entry name" value="tRNA_bind_bactPheRS"/>
    <property type="match status" value="1"/>
</dbReference>
<proteinExistence type="inferred from homology"/>
<dbReference type="SUPFAM" id="SSF55681">
    <property type="entry name" value="Class II aaRS and biotin synthetases"/>
    <property type="match status" value="1"/>
</dbReference>
<evidence type="ECO:0000256" key="12">
    <source>
        <dbReference type="ARBA" id="ARBA00022840"/>
    </source>
</evidence>
<dbReference type="FunFam" id="3.30.930.10:FF:000022">
    <property type="entry name" value="Phenylalanine--tRNA ligase beta subunit"/>
    <property type="match status" value="1"/>
</dbReference>
<protein>
    <recommendedName>
        <fullName evidence="6">Phenylalanine--tRNA ligase beta subunit</fullName>
        <ecNumber evidence="5">6.1.1.20</ecNumber>
    </recommendedName>
    <alternativeName>
        <fullName evidence="17">Phenylalanyl-tRNA synthetase beta subunit</fullName>
    </alternativeName>
</protein>
<dbReference type="SUPFAM" id="SSF46955">
    <property type="entry name" value="Putative DNA-binding domain"/>
    <property type="match status" value="1"/>
</dbReference>
<evidence type="ECO:0000256" key="8">
    <source>
        <dbReference type="ARBA" id="ARBA00022555"/>
    </source>
</evidence>
<comment type="caution">
    <text evidence="22">The sequence shown here is derived from an EMBL/GenBank/DDBJ whole genome shotgun (WGS) entry which is preliminary data.</text>
</comment>
<dbReference type="Pfam" id="PF03484">
    <property type="entry name" value="B5"/>
    <property type="match status" value="1"/>
</dbReference>
<dbReference type="InterPro" id="IPR002547">
    <property type="entry name" value="tRNA-bd_dom"/>
</dbReference>
<dbReference type="PROSITE" id="PS50886">
    <property type="entry name" value="TRBD"/>
    <property type="match status" value="1"/>
</dbReference>
<organism evidence="22">
    <name type="scientific">bioreactor metagenome</name>
    <dbReference type="NCBI Taxonomy" id="1076179"/>
    <lineage>
        <taxon>unclassified sequences</taxon>
        <taxon>metagenomes</taxon>
        <taxon>ecological metagenomes</taxon>
    </lineage>
</organism>
<comment type="cofactor">
    <cofactor evidence="1">
        <name>Mg(2+)</name>
        <dbReference type="ChEBI" id="CHEBI:18420"/>
    </cofactor>
</comment>
<keyword evidence="12" id="KW-0067">ATP-binding</keyword>
<feature type="domain" description="FDX-ACB" evidence="20">
    <location>
        <begin position="717"/>
        <end position="810"/>
    </location>
</feature>
<dbReference type="NCBIfam" id="TIGR00472">
    <property type="entry name" value="pheT_bact"/>
    <property type="match status" value="1"/>
</dbReference>
<dbReference type="HAMAP" id="MF_00283">
    <property type="entry name" value="Phe_tRNA_synth_beta1"/>
    <property type="match status" value="1"/>
</dbReference>
<evidence type="ECO:0000256" key="17">
    <source>
        <dbReference type="ARBA" id="ARBA00033189"/>
    </source>
</evidence>
<dbReference type="InterPro" id="IPR012340">
    <property type="entry name" value="NA-bd_OB-fold"/>
</dbReference>
<dbReference type="InterPro" id="IPR005121">
    <property type="entry name" value="Fdx_antiC-bd"/>
</dbReference>
<evidence type="ECO:0000256" key="2">
    <source>
        <dbReference type="ARBA" id="ARBA00004496"/>
    </source>
</evidence>
<comment type="similarity">
    <text evidence="3">Belongs to the phenylalanyl-tRNA synthetase beta subunit family. Type 1 subfamily.</text>
</comment>
<dbReference type="AlphaFoldDB" id="A0A644VL69"/>
<dbReference type="InterPro" id="IPR041616">
    <property type="entry name" value="PheRS_beta_core"/>
</dbReference>
<dbReference type="SUPFAM" id="SSF50249">
    <property type="entry name" value="Nucleic acid-binding proteins"/>
    <property type="match status" value="1"/>
</dbReference>
<sequence length="811" mass="89237">MLASLNWMKEYVDINVTPEELADKLTGVGLEVEQVIHLGEGLEGVITGKVETIERHPNSDHLWICMMNLGQGELVQILTGAQNVSQYDIVPVAVVGSQLPSGMKLKKAKMRGLDSFGMLCSAEELGIDSKLLLPEQRSGIFILPADTPIGIDVKPVLGLDDVVLDIDLTSNRGDCFNILGLAREAAAVLNSDLKMPDLTVKETADGQAAAMAAIKVEATELCSRFAVRVLKNIKIMPSPAWMQKHLRACGMRPISNVVDVTNYVMLELGQPMHAYDYDKVGMHTLIVRRAAAGEKLVTLDSQERILEPSMITIADTTHAIGLGGVMGGLETEVTNQTMTVLLEAATFNGPTIRRTSKALGLRSEASGRFERGVDTVLTHNALNRAAHLLEQMQACETVEGIVESYPIEYTPAVIKVTAEAISKRIGTIITKKEIIRILQKIQFAVSEEGDDTLIITAPSWRPDVTCDADISEEVARMHNFANIASHLPRLDIVQGRQAVIEDVRDAIQDYMVTAGLDEVMTYSFIHANAFDKMQLAQDDNRRKAIEIINPISDEFKTMRTTMAPSLLAAASYNLARQHTKVGIFEVGRIFIPKSLPLTEFPKEHQVLCAVLSGKRNELNWNESHEDVDFYDMKGVLEGLMEKLQVADYKLIPVAEPFLHPGKSCAIECEGKIIGYFGEVHPTVEENFELGAVAYLLEIEIEPLVAGATTIPQYQRLPKFPSTSRDIAVVVPTEVSMAELEKVIRANGGELLTNVKVFDLYTGKQVAEGCKSMAFNLTFQDNERTLTDADIDVVIKNIVNVVSETFKAKLRD</sequence>
<evidence type="ECO:0000259" key="19">
    <source>
        <dbReference type="PROSITE" id="PS50886"/>
    </source>
</evidence>
<dbReference type="Gene3D" id="3.30.56.10">
    <property type="match status" value="2"/>
</dbReference>
<evidence type="ECO:0000256" key="13">
    <source>
        <dbReference type="ARBA" id="ARBA00022842"/>
    </source>
</evidence>
<dbReference type="CDD" id="cd00769">
    <property type="entry name" value="PheRS_beta_core"/>
    <property type="match status" value="1"/>
</dbReference>
<keyword evidence="14" id="KW-0694">RNA-binding</keyword>
<keyword evidence="10" id="KW-0479">Metal-binding</keyword>
<evidence type="ECO:0000256" key="16">
    <source>
        <dbReference type="ARBA" id="ARBA00023146"/>
    </source>
</evidence>
<dbReference type="EC" id="6.1.1.20" evidence="5"/>
<keyword evidence="9 22" id="KW-0436">Ligase</keyword>
<dbReference type="FunFam" id="3.30.70.380:FF:000001">
    <property type="entry name" value="Phenylalanine--tRNA ligase beta subunit"/>
    <property type="match status" value="1"/>
</dbReference>
<keyword evidence="16" id="KW-0030">Aminoacyl-tRNA synthetase</keyword>
<dbReference type="InterPro" id="IPR009061">
    <property type="entry name" value="DNA-bd_dom_put_sf"/>
</dbReference>
<accession>A0A644VL69</accession>
<evidence type="ECO:0000256" key="10">
    <source>
        <dbReference type="ARBA" id="ARBA00022723"/>
    </source>
</evidence>
<dbReference type="InterPro" id="IPR004532">
    <property type="entry name" value="Phe-tRNA-ligase_IIc_bsu_bact"/>
</dbReference>
<keyword evidence="7" id="KW-0963">Cytoplasm</keyword>
<evidence type="ECO:0000256" key="3">
    <source>
        <dbReference type="ARBA" id="ARBA00008653"/>
    </source>
</evidence>